<feature type="compositionally biased region" description="Polar residues" evidence="1">
    <location>
        <begin position="14"/>
        <end position="23"/>
    </location>
</feature>
<feature type="region of interest" description="Disordered" evidence="1">
    <location>
        <begin position="1"/>
        <end position="30"/>
    </location>
</feature>
<evidence type="ECO:0000313" key="2">
    <source>
        <dbReference type="EMBL" id="CAD7234202.1"/>
    </source>
</evidence>
<gene>
    <name evidence="2" type="ORF">CTOB1V02_LOCUS12019</name>
</gene>
<name>A0A7R8WP45_9CRUS</name>
<feature type="region of interest" description="Disordered" evidence="1">
    <location>
        <begin position="90"/>
        <end position="128"/>
    </location>
</feature>
<evidence type="ECO:0000256" key="1">
    <source>
        <dbReference type="SAM" id="MobiDB-lite"/>
    </source>
</evidence>
<organism evidence="2">
    <name type="scientific">Cyprideis torosa</name>
    <dbReference type="NCBI Taxonomy" id="163714"/>
    <lineage>
        <taxon>Eukaryota</taxon>
        <taxon>Metazoa</taxon>
        <taxon>Ecdysozoa</taxon>
        <taxon>Arthropoda</taxon>
        <taxon>Crustacea</taxon>
        <taxon>Oligostraca</taxon>
        <taxon>Ostracoda</taxon>
        <taxon>Podocopa</taxon>
        <taxon>Podocopida</taxon>
        <taxon>Cytherocopina</taxon>
        <taxon>Cytheroidea</taxon>
        <taxon>Cytherideidae</taxon>
        <taxon>Cyprideis</taxon>
    </lineage>
</organism>
<accession>A0A7R8WP45</accession>
<dbReference type="AlphaFoldDB" id="A0A7R8WP45"/>
<feature type="compositionally biased region" description="Low complexity" evidence="1">
    <location>
        <begin position="103"/>
        <end position="112"/>
    </location>
</feature>
<proteinExistence type="predicted"/>
<reference evidence="2" key="1">
    <citation type="submission" date="2020-11" db="EMBL/GenBank/DDBJ databases">
        <authorList>
            <person name="Tran Van P."/>
        </authorList>
    </citation>
    <scope>NUCLEOTIDE SEQUENCE</scope>
</reference>
<sequence length="154" mass="15550">MINIPDPDAERSSSRQTKQSPSVARSIPADEWQRRSLHLIVQQDEKAVGTASATSSLSLQASRLPSENLLPPSTELECWTLTGLLRGPVSGKSPCPVDSGELAPTGTATGPAVGPPAGGTVGRSIGPVGGLLGGPLGGPFGVPIVNPLLVGSEG</sequence>
<dbReference type="EMBL" id="OB668028">
    <property type="protein sequence ID" value="CAD7234202.1"/>
    <property type="molecule type" value="Genomic_DNA"/>
</dbReference>
<protein>
    <submittedName>
        <fullName evidence="2">Uncharacterized protein</fullName>
    </submittedName>
</protein>
<feature type="compositionally biased region" description="Gly residues" evidence="1">
    <location>
        <begin position="116"/>
        <end position="128"/>
    </location>
</feature>